<feature type="transmembrane region" description="Helical" evidence="19">
    <location>
        <begin position="68"/>
        <end position="85"/>
    </location>
</feature>
<keyword evidence="9" id="KW-0444">Lipid biosynthesis</keyword>
<dbReference type="EMBL" id="JBHLUN010000005">
    <property type="protein sequence ID" value="MFC0408187.1"/>
    <property type="molecule type" value="Genomic_DNA"/>
</dbReference>
<organism evidence="20 21">
    <name type="scientific">Roseomonas elaeocarpi</name>
    <dbReference type="NCBI Taxonomy" id="907779"/>
    <lineage>
        <taxon>Bacteria</taxon>
        <taxon>Pseudomonadati</taxon>
        <taxon>Pseudomonadota</taxon>
        <taxon>Alphaproteobacteria</taxon>
        <taxon>Acetobacterales</taxon>
        <taxon>Roseomonadaceae</taxon>
        <taxon>Roseomonas</taxon>
    </lineage>
</organism>
<keyword evidence="21" id="KW-1185">Reference proteome</keyword>
<evidence type="ECO:0000256" key="10">
    <source>
        <dbReference type="ARBA" id="ARBA00022679"/>
    </source>
</evidence>
<comment type="caution">
    <text evidence="20">The sequence shown here is derived from an EMBL/GenBank/DDBJ whole genome shotgun (WGS) entry which is preliminary data.</text>
</comment>
<protein>
    <recommendedName>
        <fullName evidence="7 18">Phosphatidate cytidylyltransferase</fullName>
        <ecNumber evidence="6 18">2.7.7.41</ecNumber>
    </recommendedName>
</protein>
<evidence type="ECO:0000256" key="9">
    <source>
        <dbReference type="ARBA" id="ARBA00022516"/>
    </source>
</evidence>
<reference evidence="20 21" key="1">
    <citation type="submission" date="2024-09" db="EMBL/GenBank/DDBJ databases">
        <authorList>
            <person name="Sun Q."/>
            <person name="Mori K."/>
        </authorList>
    </citation>
    <scope>NUCLEOTIDE SEQUENCE [LARGE SCALE GENOMIC DNA]</scope>
    <source>
        <strain evidence="20 21">TBRC 5777</strain>
    </source>
</reference>
<dbReference type="PANTHER" id="PTHR46382">
    <property type="entry name" value="PHOSPHATIDATE CYTIDYLYLTRANSFERASE"/>
    <property type="match status" value="1"/>
</dbReference>
<gene>
    <name evidence="20" type="ORF">ACFFGY_08005</name>
</gene>
<keyword evidence="8" id="KW-1003">Cell membrane</keyword>
<evidence type="ECO:0000256" key="17">
    <source>
        <dbReference type="ARBA" id="ARBA00023264"/>
    </source>
</evidence>
<comment type="subcellular location">
    <subcellularLocation>
        <location evidence="2">Cell membrane</location>
        <topology evidence="2">Multi-pass membrane protein</topology>
    </subcellularLocation>
</comment>
<evidence type="ECO:0000256" key="19">
    <source>
        <dbReference type="SAM" id="Phobius"/>
    </source>
</evidence>
<evidence type="ECO:0000256" key="5">
    <source>
        <dbReference type="ARBA" id="ARBA00010185"/>
    </source>
</evidence>
<evidence type="ECO:0000256" key="1">
    <source>
        <dbReference type="ARBA" id="ARBA00001698"/>
    </source>
</evidence>
<comment type="similarity">
    <text evidence="5 18">Belongs to the CDS family.</text>
</comment>
<keyword evidence="16" id="KW-0594">Phospholipid biosynthesis</keyword>
<feature type="transmembrane region" description="Helical" evidence="19">
    <location>
        <begin position="264"/>
        <end position="285"/>
    </location>
</feature>
<evidence type="ECO:0000256" key="6">
    <source>
        <dbReference type="ARBA" id="ARBA00012487"/>
    </source>
</evidence>
<feature type="transmembrane region" description="Helical" evidence="19">
    <location>
        <begin position="153"/>
        <end position="170"/>
    </location>
</feature>
<dbReference type="Pfam" id="PF01148">
    <property type="entry name" value="CTP_transf_1"/>
    <property type="match status" value="1"/>
</dbReference>
<evidence type="ECO:0000256" key="12">
    <source>
        <dbReference type="ARBA" id="ARBA00022695"/>
    </source>
</evidence>
<feature type="transmembrane region" description="Helical" evidence="19">
    <location>
        <begin position="122"/>
        <end position="141"/>
    </location>
</feature>
<keyword evidence="17" id="KW-1208">Phospholipid metabolism</keyword>
<accession>A0ABV6JR30</accession>
<evidence type="ECO:0000256" key="14">
    <source>
        <dbReference type="ARBA" id="ARBA00023098"/>
    </source>
</evidence>
<comment type="catalytic activity">
    <reaction evidence="1 18">
        <text>a 1,2-diacyl-sn-glycero-3-phosphate + CTP + H(+) = a CDP-1,2-diacyl-sn-glycerol + diphosphate</text>
        <dbReference type="Rhea" id="RHEA:16229"/>
        <dbReference type="ChEBI" id="CHEBI:15378"/>
        <dbReference type="ChEBI" id="CHEBI:33019"/>
        <dbReference type="ChEBI" id="CHEBI:37563"/>
        <dbReference type="ChEBI" id="CHEBI:58332"/>
        <dbReference type="ChEBI" id="CHEBI:58608"/>
        <dbReference type="EC" id="2.7.7.41"/>
    </reaction>
</comment>
<dbReference type="PANTHER" id="PTHR46382:SF1">
    <property type="entry name" value="PHOSPHATIDATE CYTIDYLYLTRANSFERASE"/>
    <property type="match status" value="1"/>
</dbReference>
<evidence type="ECO:0000256" key="3">
    <source>
        <dbReference type="ARBA" id="ARBA00005119"/>
    </source>
</evidence>
<feature type="transmembrane region" description="Helical" evidence="19">
    <location>
        <begin position="91"/>
        <end position="110"/>
    </location>
</feature>
<keyword evidence="15 19" id="KW-0472">Membrane</keyword>
<keyword evidence="14" id="KW-0443">Lipid metabolism</keyword>
<feature type="transmembrane region" description="Helical" evidence="19">
    <location>
        <begin position="191"/>
        <end position="209"/>
    </location>
</feature>
<evidence type="ECO:0000256" key="16">
    <source>
        <dbReference type="ARBA" id="ARBA00023209"/>
    </source>
</evidence>
<feature type="transmembrane region" description="Helical" evidence="19">
    <location>
        <begin position="44"/>
        <end position="61"/>
    </location>
</feature>
<dbReference type="GO" id="GO:0016779">
    <property type="term" value="F:nucleotidyltransferase activity"/>
    <property type="evidence" value="ECO:0007669"/>
    <property type="project" value="UniProtKB-KW"/>
</dbReference>
<comment type="pathway">
    <text evidence="3 18">Phospholipid metabolism; CDP-diacylglycerol biosynthesis; CDP-diacylglycerol from sn-glycerol 3-phosphate: step 3/3.</text>
</comment>
<evidence type="ECO:0000256" key="4">
    <source>
        <dbReference type="ARBA" id="ARBA00005189"/>
    </source>
</evidence>
<evidence type="ECO:0000256" key="2">
    <source>
        <dbReference type="ARBA" id="ARBA00004651"/>
    </source>
</evidence>
<proteinExistence type="inferred from homology"/>
<evidence type="ECO:0000313" key="20">
    <source>
        <dbReference type="EMBL" id="MFC0408187.1"/>
    </source>
</evidence>
<feature type="transmembrane region" description="Helical" evidence="19">
    <location>
        <begin position="21"/>
        <end position="38"/>
    </location>
</feature>
<evidence type="ECO:0000256" key="8">
    <source>
        <dbReference type="ARBA" id="ARBA00022475"/>
    </source>
</evidence>
<keyword evidence="13 19" id="KW-1133">Transmembrane helix</keyword>
<dbReference type="InterPro" id="IPR000374">
    <property type="entry name" value="PC_trans"/>
</dbReference>
<evidence type="ECO:0000256" key="11">
    <source>
        <dbReference type="ARBA" id="ARBA00022692"/>
    </source>
</evidence>
<name>A0ABV6JR30_9PROT</name>
<dbReference type="PROSITE" id="PS01315">
    <property type="entry name" value="CDS"/>
    <property type="match status" value="1"/>
</dbReference>
<dbReference type="Proteomes" id="UP001589865">
    <property type="component" value="Unassembled WGS sequence"/>
</dbReference>
<evidence type="ECO:0000256" key="13">
    <source>
        <dbReference type="ARBA" id="ARBA00022989"/>
    </source>
</evidence>
<evidence type="ECO:0000256" key="15">
    <source>
        <dbReference type="ARBA" id="ARBA00023136"/>
    </source>
</evidence>
<evidence type="ECO:0000256" key="7">
    <source>
        <dbReference type="ARBA" id="ARBA00019373"/>
    </source>
</evidence>
<keyword evidence="10 18" id="KW-0808">Transferase</keyword>
<dbReference type="RefSeq" id="WP_377043932.1">
    <property type="nucleotide sequence ID" value="NZ_JBHLUN010000005.1"/>
</dbReference>
<evidence type="ECO:0000256" key="18">
    <source>
        <dbReference type="RuleBase" id="RU003938"/>
    </source>
</evidence>
<comment type="pathway">
    <text evidence="4">Lipid metabolism.</text>
</comment>
<dbReference type="EC" id="2.7.7.41" evidence="6 18"/>
<evidence type="ECO:0000313" key="21">
    <source>
        <dbReference type="Proteomes" id="UP001589865"/>
    </source>
</evidence>
<keyword evidence="11 18" id="KW-0812">Transmembrane</keyword>
<keyword evidence="12 18" id="KW-0548">Nucleotidyltransferase</keyword>
<sequence length="286" mass="30000">MSDAAVSAAEAKRWRDLRKRFLSAVILGPLALLCVWLGSDPFTALMAVCVAVLTWEWVHLCGLRARELPGLAVPLAVLLAGAAAVVERPLIAWAVLLLGFLLAWSVAQWSRGRSGVPRQPSLRLALGVLYIGIGGLCLIELRHDNQAGRDNLLFLLAAVWASDIGAYMAGRLLGGPKLWPRVSPNKTWSGSLGGLVLAMAVGAALTLVLAPGSMVRAAVIAAGLAVATQAGDLLESAIKRHFKVKDTSSLIPGHGGLLDRLDGLLAAAPLAALISLAIGYGVPLWR</sequence>